<reference evidence="2 3" key="1">
    <citation type="submission" date="2017-02" db="EMBL/GenBank/DDBJ databases">
        <authorList>
            <person name="Peterson S.W."/>
        </authorList>
    </citation>
    <scope>NUCLEOTIDE SEQUENCE [LARGE SCALE GENOMIC DNA]</scope>
    <source>
        <strain evidence="2 3">DSM 16080</strain>
    </source>
</reference>
<accession>A0A1T4W3N2</accession>
<evidence type="ECO:0000313" key="2">
    <source>
        <dbReference type="EMBL" id="SKA71678.1"/>
    </source>
</evidence>
<organism evidence="2 3">
    <name type="scientific">Paucidesulfovibrio gracilis DSM 16080</name>
    <dbReference type="NCBI Taxonomy" id="1121449"/>
    <lineage>
        <taxon>Bacteria</taxon>
        <taxon>Pseudomonadati</taxon>
        <taxon>Thermodesulfobacteriota</taxon>
        <taxon>Desulfovibrionia</taxon>
        <taxon>Desulfovibrionales</taxon>
        <taxon>Desulfovibrionaceae</taxon>
        <taxon>Paucidesulfovibrio</taxon>
    </lineage>
</organism>
<proteinExistence type="predicted"/>
<dbReference type="Proteomes" id="UP000190027">
    <property type="component" value="Unassembled WGS sequence"/>
</dbReference>
<evidence type="ECO:0000256" key="1">
    <source>
        <dbReference type="SAM" id="Phobius"/>
    </source>
</evidence>
<dbReference type="EMBL" id="FUYC01000001">
    <property type="protein sequence ID" value="SKA71678.1"/>
    <property type="molecule type" value="Genomic_DNA"/>
</dbReference>
<name>A0A1T4W3N2_9BACT</name>
<keyword evidence="1" id="KW-1133">Transmembrane helix</keyword>
<keyword evidence="1" id="KW-0472">Membrane</keyword>
<feature type="transmembrane region" description="Helical" evidence="1">
    <location>
        <begin position="48"/>
        <end position="71"/>
    </location>
</feature>
<sequence>MKHLPHNLLTILRVAPWPLVLAVLCGLTALLLGGTVLAHHEQGNRGMATLLTFPCLGWTCLGIIALLDALARHIDFRRIQRILQRHGFRKRVFLLIAGSRCQRDAALHAARTTGHLQQARQVFQSLGYRWYHLLPDRVMDNPLRFFDINFLRQAFLPSRTMKG</sequence>
<evidence type="ECO:0000313" key="3">
    <source>
        <dbReference type="Proteomes" id="UP000190027"/>
    </source>
</evidence>
<gene>
    <name evidence="2" type="ORF">SAMN02745704_00186</name>
</gene>
<dbReference type="OrthoDB" id="5471072at2"/>
<keyword evidence="1" id="KW-0812">Transmembrane</keyword>
<keyword evidence="3" id="KW-1185">Reference proteome</keyword>
<protein>
    <submittedName>
        <fullName evidence="2">Uncharacterized protein</fullName>
    </submittedName>
</protein>
<dbReference type="RefSeq" id="WP_078715772.1">
    <property type="nucleotide sequence ID" value="NZ_FUYC01000001.1"/>
</dbReference>
<dbReference type="AlphaFoldDB" id="A0A1T4W3N2"/>
<dbReference type="STRING" id="1121449.SAMN02745704_00186"/>